<dbReference type="InterPro" id="IPR034001">
    <property type="entry name" value="ABCG_PDR_1"/>
</dbReference>
<evidence type="ECO:0000259" key="10">
    <source>
        <dbReference type="PROSITE" id="PS50893"/>
    </source>
</evidence>
<organism evidence="11 12">
    <name type="scientific">Sphagnurus paluster</name>
    <dbReference type="NCBI Taxonomy" id="117069"/>
    <lineage>
        <taxon>Eukaryota</taxon>
        <taxon>Fungi</taxon>
        <taxon>Dikarya</taxon>
        <taxon>Basidiomycota</taxon>
        <taxon>Agaricomycotina</taxon>
        <taxon>Agaricomycetes</taxon>
        <taxon>Agaricomycetidae</taxon>
        <taxon>Agaricales</taxon>
        <taxon>Tricholomatineae</taxon>
        <taxon>Lyophyllaceae</taxon>
        <taxon>Sphagnurus</taxon>
    </lineage>
</organism>
<protein>
    <recommendedName>
        <fullName evidence="10">ABC transporter domain-containing protein</fullName>
    </recommendedName>
</protein>
<dbReference type="GO" id="GO:0140359">
    <property type="term" value="F:ABC-type transporter activity"/>
    <property type="evidence" value="ECO:0007669"/>
    <property type="project" value="InterPro"/>
</dbReference>
<feature type="transmembrane region" description="Helical" evidence="9">
    <location>
        <begin position="1211"/>
        <end position="1230"/>
    </location>
</feature>
<gene>
    <name evidence="11" type="ORF">H0H81_011797</name>
</gene>
<feature type="domain" description="ABC transporter" evidence="10">
    <location>
        <begin position="893"/>
        <end position="1136"/>
    </location>
</feature>
<name>A0A9P7G153_9AGAR</name>
<proteinExistence type="predicted"/>
<keyword evidence="4" id="KW-0547">Nucleotide-binding</keyword>
<keyword evidence="12" id="KW-1185">Reference proteome</keyword>
<feature type="transmembrane region" description="Helical" evidence="9">
    <location>
        <begin position="1242"/>
        <end position="1260"/>
    </location>
</feature>
<feature type="transmembrane region" description="Helical" evidence="9">
    <location>
        <begin position="535"/>
        <end position="555"/>
    </location>
</feature>
<keyword evidence="5" id="KW-0067">ATP-binding</keyword>
<dbReference type="InterPro" id="IPR013525">
    <property type="entry name" value="ABC2_TM"/>
</dbReference>
<feature type="transmembrane region" description="Helical" evidence="9">
    <location>
        <begin position="1351"/>
        <end position="1370"/>
    </location>
</feature>
<feature type="domain" description="ABC transporter" evidence="10">
    <location>
        <begin position="175"/>
        <end position="423"/>
    </location>
</feature>
<keyword evidence="7 9" id="KW-0472">Membrane</keyword>
<reference evidence="11" key="2">
    <citation type="submission" date="2021-10" db="EMBL/GenBank/DDBJ databases">
        <title>Phylogenomics reveals ancestral predisposition of the termite-cultivated fungus Termitomyces towards a domesticated lifestyle.</title>
        <authorList>
            <person name="Auxier B."/>
            <person name="Grum-Grzhimaylo A."/>
            <person name="Cardenas M.E."/>
            <person name="Lodge J.D."/>
            <person name="Laessoe T."/>
            <person name="Pedersen O."/>
            <person name="Smith M.E."/>
            <person name="Kuyper T.W."/>
            <person name="Franco-Molano E.A."/>
            <person name="Baroni T.J."/>
            <person name="Aanen D.K."/>
        </authorList>
    </citation>
    <scope>NUCLEOTIDE SEQUENCE</scope>
    <source>
        <strain evidence="11">D49</strain>
    </source>
</reference>
<feature type="transmembrane region" description="Helical" evidence="9">
    <location>
        <begin position="1322"/>
        <end position="1345"/>
    </location>
</feature>
<dbReference type="InterPro" id="IPR034003">
    <property type="entry name" value="ABCG_PDR_2"/>
</dbReference>
<feature type="region of interest" description="Disordered" evidence="8">
    <location>
        <begin position="1"/>
        <end position="70"/>
    </location>
</feature>
<evidence type="ECO:0000256" key="1">
    <source>
        <dbReference type="ARBA" id="ARBA00004141"/>
    </source>
</evidence>
<feature type="transmembrane region" description="Helical" evidence="9">
    <location>
        <begin position="609"/>
        <end position="635"/>
    </location>
</feature>
<accession>A0A9P7G153</accession>
<dbReference type="InterPro" id="IPR027417">
    <property type="entry name" value="P-loop_NTPase"/>
</dbReference>
<reference evidence="11" key="1">
    <citation type="submission" date="2021-02" db="EMBL/GenBank/DDBJ databases">
        <authorList>
            <person name="Nieuwenhuis M."/>
            <person name="Van De Peppel L.J.J."/>
        </authorList>
    </citation>
    <scope>NUCLEOTIDE SEQUENCE</scope>
    <source>
        <strain evidence="11">D49</strain>
    </source>
</reference>
<dbReference type="GO" id="GO:0016887">
    <property type="term" value="F:ATP hydrolysis activity"/>
    <property type="evidence" value="ECO:0007669"/>
    <property type="project" value="InterPro"/>
</dbReference>
<feature type="transmembrane region" description="Helical" evidence="9">
    <location>
        <begin position="674"/>
        <end position="692"/>
    </location>
</feature>
<evidence type="ECO:0000256" key="9">
    <source>
        <dbReference type="SAM" id="Phobius"/>
    </source>
</evidence>
<dbReference type="InterPro" id="IPR017871">
    <property type="entry name" value="ABC_transporter-like_CS"/>
</dbReference>
<feature type="transmembrane region" description="Helical" evidence="9">
    <location>
        <begin position="567"/>
        <end position="588"/>
    </location>
</feature>
<comment type="caution">
    <text evidence="11">The sequence shown here is derived from an EMBL/GenBank/DDBJ whole genome shotgun (WGS) entry which is preliminary data.</text>
</comment>
<dbReference type="Pfam" id="PF14510">
    <property type="entry name" value="ABC_trans_N"/>
    <property type="match status" value="1"/>
</dbReference>
<comment type="subcellular location">
    <subcellularLocation>
        <location evidence="1">Membrane</location>
        <topology evidence="1">Multi-pass membrane protein</topology>
    </subcellularLocation>
</comment>
<dbReference type="InterPro" id="IPR029481">
    <property type="entry name" value="ABC_trans_N"/>
</dbReference>
<evidence type="ECO:0000313" key="11">
    <source>
        <dbReference type="EMBL" id="KAG5638577.1"/>
    </source>
</evidence>
<evidence type="ECO:0000256" key="8">
    <source>
        <dbReference type="SAM" id="MobiDB-lite"/>
    </source>
</evidence>
<evidence type="ECO:0000256" key="5">
    <source>
        <dbReference type="ARBA" id="ARBA00022840"/>
    </source>
</evidence>
<dbReference type="InterPro" id="IPR010929">
    <property type="entry name" value="PDR_CDR_ABC"/>
</dbReference>
<evidence type="ECO:0000256" key="3">
    <source>
        <dbReference type="ARBA" id="ARBA00022692"/>
    </source>
</evidence>
<dbReference type="PANTHER" id="PTHR19241">
    <property type="entry name" value="ATP-BINDING CASSETTE TRANSPORTER"/>
    <property type="match status" value="1"/>
</dbReference>
<keyword evidence="3 9" id="KW-0812">Transmembrane</keyword>
<keyword evidence="2" id="KW-0813">Transport</keyword>
<dbReference type="CDD" id="cd03233">
    <property type="entry name" value="ABCG_PDR_domain1"/>
    <property type="match status" value="1"/>
</dbReference>
<dbReference type="OrthoDB" id="245989at2759"/>
<dbReference type="GO" id="GO:0016020">
    <property type="term" value="C:membrane"/>
    <property type="evidence" value="ECO:0007669"/>
    <property type="project" value="UniProtKB-SubCell"/>
</dbReference>
<feature type="transmembrane region" description="Helical" evidence="9">
    <location>
        <begin position="1474"/>
        <end position="1494"/>
    </location>
</feature>
<dbReference type="Pfam" id="PF06422">
    <property type="entry name" value="PDR_CDR"/>
    <property type="match status" value="2"/>
</dbReference>
<keyword evidence="6 9" id="KW-1133">Transmembrane helix</keyword>
<dbReference type="PROSITE" id="PS50893">
    <property type="entry name" value="ABC_TRANSPORTER_2"/>
    <property type="match status" value="2"/>
</dbReference>
<dbReference type="EMBL" id="JABCKI010005755">
    <property type="protein sequence ID" value="KAG5638577.1"/>
    <property type="molecule type" value="Genomic_DNA"/>
</dbReference>
<dbReference type="InterPro" id="IPR003439">
    <property type="entry name" value="ABC_transporter-like_ATP-bd"/>
</dbReference>
<dbReference type="Pfam" id="PF01061">
    <property type="entry name" value="ABC2_membrane"/>
    <property type="match status" value="2"/>
</dbReference>
<evidence type="ECO:0000256" key="6">
    <source>
        <dbReference type="ARBA" id="ARBA00022989"/>
    </source>
</evidence>
<feature type="region of interest" description="Disordered" evidence="8">
    <location>
        <begin position="842"/>
        <end position="875"/>
    </location>
</feature>
<dbReference type="SUPFAM" id="SSF52540">
    <property type="entry name" value="P-loop containing nucleoside triphosphate hydrolases"/>
    <property type="match status" value="2"/>
</dbReference>
<dbReference type="Proteomes" id="UP000717328">
    <property type="component" value="Unassembled WGS sequence"/>
</dbReference>
<feature type="transmembrane region" description="Helical" evidence="9">
    <location>
        <begin position="794"/>
        <end position="815"/>
    </location>
</feature>
<evidence type="ECO:0000256" key="4">
    <source>
        <dbReference type="ARBA" id="ARBA00022741"/>
    </source>
</evidence>
<dbReference type="CDD" id="cd03232">
    <property type="entry name" value="ABCG_PDR_domain2"/>
    <property type="match status" value="1"/>
</dbReference>
<dbReference type="Pfam" id="PF00005">
    <property type="entry name" value="ABC_tran"/>
    <property type="match status" value="2"/>
</dbReference>
<dbReference type="InterPro" id="IPR003593">
    <property type="entry name" value="AAA+_ATPase"/>
</dbReference>
<feature type="transmembrane region" description="Helical" evidence="9">
    <location>
        <begin position="1280"/>
        <end position="1310"/>
    </location>
</feature>
<dbReference type="PROSITE" id="PS00211">
    <property type="entry name" value="ABC_TRANSPORTER_1"/>
    <property type="match status" value="1"/>
</dbReference>
<sequence>MSDPRPNSSSGSASELSELPTRDALNAHRVPASPQTSPRVTYDTPKFLSSMPPVSSRPAKPRRNSNASRVEVDYFDPEGVRNLNQTLTRMSTKGSVPRVSRDAEAAPSVNSDLTLTDGPFDFEKTLKSMVKKREQSKILTRELGVLFENLRVVGLGTTAAYQATLGSLLNPMTVIESIRTSRNPPVRDILTGFEGVVRPGEMLLVLGRPGSGCSTLLKTLANHREEYHAVEGSVYYDSLTPEEISKHYRGDVQYCPEDDVHFPTLTVNQTIEFSAKTRVPHKRIDSSSKRDYISKMTEILSTIFGLKHVKNTMVGDNAIRGVSGGEKKRVSIAEALATRSRVHSWDNSTRGLDSSTALEFGRALRLATDIDSHSTIVSIYQAGETLYQLFDKVCVIYEGRMAYFGPADEARQYFIDMGYEPANRQTTPDFLVAVTDPNGRTARPGAGPVPRTAAEFADHFLRSDVARRNREDMALYKDTYVGMPERALAYKQSAREEHARTAGKKSAYTISIPMQARAVMLRRVQILWGDKQSTISVLMSFIFQGVIVGTVFVNIPDATSAYFSRGGVLFFALLFCALSSMAEIPALYAQRPIVSRHEKAAMYHPFIEALALTLVDIPITFITTVIFGIIIYFIVGLQRSASQFFIFFLFLFVMSLTMKAWFRAIAAGFKSQATAQGFSGIMLLAMVIYTGYTIPKSTMISALSWISYINSFLIDSLSLKFMPQPLRYGFEALVSNEFHTLDGKCSSLVPQGPGYENVTLENQVCTTLGSVPGRAFVDGNRFIQLSYGYSQSNLWRNFGIVVAFGIGFIIALLVFSEYNTSVAGETFMVLFKRGAKSPVLEEAAEAAADNGPADEEKAAAPRTPTTPAVFTSEQGREDQEKALAATQAMSDVFSWQHLKYTVPVSGGTRVLLDDVSGYVVPGKLTALMGESGAGKTTLLNVLAQRQDTGVVEGDRFVNGQKPPADFQSQSGYCQQMDTHVPTDTVREALLFSASLRQPASVPAAEKAAYVEECLKMCGLEAFADAAIGSLGIEHRKRTTIAVELAAKPKLLLFLDEPTSGLDSQSAWAIMSFLRKLANSGQAILCTLLLLRKGGQTVYFGDLGHNATKLIHYFEDNGARICEPFENPAEYMLDVIGAGATASSKQDWHSIWKSSPEAVHTQEELESIHTAGRNRPAVEATFQSEFATPWFNQFKELLFRGSRGHWRDPTYLVAKLILNIFAGLFIGFTFFKAKNTQQGTQNQLFAVYMGTILAAPLSNQIQVPFLNTRKIYEIRERPSRMFSWTALVTAQFLAELPWNILGSSLFFLCWFWTVGFENDRAGYTYLMLGVIFPLYYTSFAMAVASMAPTAELAAVLFSGLFSFALTFNGVLQPFRELGWWQWMYRVSPFTYLIEGLLGQALAHHPIVCSAIELVSLNPPSGQTCQAYLEKYMSVAGGYVTNPLATSGCEFCAFATTDQYLELSFNIFYSHHWRNFGFMIAYILFNIVSMYVFTYLCRIHKGSLFGSLKGLFSKSA</sequence>
<evidence type="ECO:0000256" key="7">
    <source>
        <dbReference type="ARBA" id="ARBA00023136"/>
    </source>
</evidence>
<evidence type="ECO:0000256" key="2">
    <source>
        <dbReference type="ARBA" id="ARBA00022448"/>
    </source>
</evidence>
<evidence type="ECO:0000313" key="12">
    <source>
        <dbReference type="Proteomes" id="UP000717328"/>
    </source>
</evidence>
<dbReference type="GO" id="GO:0005524">
    <property type="term" value="F:ATP binding"/>
    <property type="evidence" value="ECO:0007669"/>
    <property type="project" value="UniProtKB-KW"/>
</dbReference>
<feature type="transmembrane region" description="Helical" evidence="9">
    <location>
        <begin position="641"/>
        <end position="662"/>
    </location>
</feature>
<dbReference type="SMART" id="SM00382">
    <property type="entry name" value="AAA"/>
    <property type="match status" value="2"/>
</dbReference>
<dbReference type="Gene3D" id="3.40.50.300">
    <property type="entry name" value="P-loop containing nucleotide triphosphate hydrolases"/>
    <property type="match status" value="2"/>
</dbReference>
<feature type="compositionally biased region" description="Low complexity" evidence="8">
    <location>
        <begin position="8"/>
        <end position="19"/>
    </location>
</feature>